<reference evidence="1" key="1">
    <citation type="submission" date="2023-08" db="EMBL/GenBank/DDBJ databases">
        <title>A de novo genome assembly of Solanum verrucosum Schlechtendal, a Mexican diploid species geographically isolated from the other diploid A-genome species in potato relatives.</title>
        <authorList>
            <person name="Hosaka K."/>
        </authorList>
    </citation>
    <scope>NUCLEOTIDE SEQUENCE</scope>
    <source>
        <tissue evidence="1">Young leaves</tissue>
    </source>
</reference>
<organism evidence="1 2">
    <name type="scientific">Solanum verrucosum</name>
    <dbReference type="NCBI Taxonomy" id="315347"/>
    <lineage>
        <taxon>Eukaryota</taxon>
        <taxon>Viridiplantae</taxon>
        <taxon>Streptophyta</taxon>
        <taxon>Embryophyta</taxon>
        <taxon>Tracheophyta</taxon>
        <taxon>Spermatophyta</taxon>
        <taxon>Magnoliopsida</taxon>
        <taxon>eudicotyledons</taxon>
        <taxon>Gunneridae</taxon>
        <taxon>Pentapetalae</taxon>
        <taxon>asterids</taxon>
        <taxon>lamiids</taxon>
        <taxon>Solanales</taxon>
        <taxon>Solanaceae</taxon>
        <taxon>Solanoideae</taxon>
        <taxon>Solaneae</taxon>
        <taxon>Solanum</taxon>
    </lineage>
</organism>
<proteinExistence type="predicted"/>
<sequence>MEAWNLEQDLEEGFGLGFLRENVSKYGRYVLGNVLEMGIELMIWVDLVMLDITDLPKLAKIISSIRAMKLIGQGCLAYLYYVRNVEVESLPIEYAPLVSEFKEVFRTDLRGMPPDRDIDICIDLETGTLPISIPRIIWL</sequence>
<evidence type="ECO:0000313" key="2">
    <source>
        <dbReference type="Proteomes" id="UP001234989"/>
    </source>
</evidence>
<dbReference type="AlphaFoldDB" id="A0AAF0ZT71"/>
<gene>
    <name evidence="1" type="ORF">MTR67_044011</name>
</gene>
<accession>A0AAF0ZT71</accession>
<dbReference type="Proteomes" id="UP001234989">
    <property type="component" value="Chromosome 10"/>
</dbReference>
<name>A0AAF0ZT71_SOLVR</name>
<evidence type="ECO:0000313" key="1">
    <source>
        <dbReference type="EMBL" id="WMV50626.1"/>
    </source>
</evidence>
<dbReference type="EMBL" id="CP133621">
    <property type="protein sequence ID" value="WMV50626.1"/>
    <property type="molecule type" value="Genomic_DNA"/>
</dbReference>
<keyword evidence="2" id="KW-1185">Reference proteome</keyword>
<protein>
    <submittedName>
        <fullName evidence="1">Uncharacterized protein</fullName>
    </submittedName>
</protein>